<evidence type="ECO:0000313" key="6">
    <source>
        <dbReference type="EMBL" id="KAG8223579.1"/>
    </source>
</evidence>
<keyword evidence="4" id="KW-1133">Transmembrane helix</keyword>
<keyword evidence="3" id="KW-0808">Transferase</keyword>
<organism evidence="6 7">
    <name type="scientific">Ladona fulva</name>
    <name type="common">Scarce chaser dragonfly</name>
    <name type="synonym">Libellula fulva</name>
    <dbReference type="NCBI Taxonomy" id="123851"/>
    <lineage>
        <taxon>Eukaryota</taxon>
        <taxon>Metazoa</taxon>
        <taxon>Ecdysozoa</taxon>
        <taxon>Arthropoda</taxon>
        <taxon>Hexapoda</taxon>
        <taxon>Insecta</taxon>
        <taxon>Pterygota</taxon>
        <taxon>Palaeoptera</taxon>
        <taxon>Odonata</taxon>
        <taxon>Epiprocta</taxon>
        <taxon>Anisoptera</taxon>
        <taxon>Libelluloidea</taxon>
        <taxon>Libellulidae</taxon>
        <taxon>Ladona</taxon>
    </lineage>
</organism>
<dbReference type="InterPro" id="IPR002213">
    <property type="entry name" value="UDP_glucos_trans"/>
</dbReference>
<dbReference type="EMBL" id="KZ308166">
    <property type="protein sequence ID" value="KAG8223579.1"/>
    <property type="molecule type" value="Genomic_DNA"/>
</dbReference>
<evidence type="ECO:0000313" key="7">
    <source>
        <dbReference type="Proteomes" id="UP000792457"/>
    </source>
</evidence>
<protein>
    <submittedName>
        <fullName evidence="6">UDP-glycosyltransferase</fullName>
    </submittedName>
</protein>
<dbReference type="AlphaFoldDB" id="A0A8K0NXN5"/>
<evidence type="ECO:0000256" key="5">
    <source>
        <dbReference type="SAM" id="SignalP"/>
    </source>
</evidence>
<comment type="caution">
    <text evidence="6">The sequence shown here is derived from an EMBL/GenBank/DDBJ whole genome shotgun (WGS) entry which is preliminary data.</text>
</comment>
<gene>
    <name evidence="6" type="primary">UGT</name>
    <name evidence="6" type="ORF">J437_LFUL019775</name>
</gene>
<name>A0A8K0NXN5_LADFU</name>
<proteinExistence type="inferred from homology"/>
<dbReference type="PROSITE" id="PS00375">
    <property type="entry name" value="UDPGT"/>
    <property type="match status" value="1"/>
</dbReference>
<keyword evidence="2" id="KW-0328">Glycosyltransferase</keyword>
<reference evidence="6" key="1">
    <citation type="submission" date="2013-04" db="EMBL/GenBank/DDBJ databases">
        <authorList>
            <person name="Qu J."/>
            <person name="Murali S.C."/>
            <person name="Bandaranaike D."/>
            <person name="Bellair M."/>
            <person name="Blankenburg K."/>
            <person name="Chao H."/>
            <person name="Dinh H."/>
            <person name="Doddapaneni H."/>
            <person name="Downs B."/>
            <person name="Dugan-Rocha S."/>
            <person name="Elkadiri S."/>
            <person name="Gnanaolivu R.D."/>
            <person name="Hernandez B."/>
            <person name="Javaid M."/>
            <person name="Jayaseelan J.C."/>
            <person name="Lee S."/>
            <person name="Li M."/>
            <person name="Ming W."/>
            <person name="Munidasa M."/>
            <person name="Muniz J."/>
            <person name="Nguyen L."/>
            <person name="Ongeri F."/>
            <person name="Osuji N."/>
            <person name="Pu L.-L."/>
            <person name="Puazo M."/>
            <person name="Qu C."/>
            <person name="Quiroz J."/>
            <person name="Raj R."/>
            <person name="Weissenberger G."/>
            <person name="Xin Y."/>
            <person name="Zou X."/>
            <person name="Han Y."/>
            <person name="Richards S."/>
            <person name="Worley K."/>
            <person name="Muzny D."/>
            <person name="Gibbs R."/>
        </authorList>
    </citation>
    <scope>NUCLEOTIDE SEQUENCE</scope>
    <source>
        <strain evidence="6">Sampled in the wild</strain>
    </source>
</reference>
<evidence type="ECO:0000256" key="3">
    <source>
        <dbReference type="ARBA" id="ARBA00022679"/>
    </source>
</evidence>
<evidence type="ECO:0000256" key="2">
    <source>
        <dbReference type="ARBA" id="ARBA00022676"/>
    </source>
</evidence>
<dbReference type="PANTHER" id="PTHR48043:SF27">
    <property type="entry name" value="UDP-GLUCURONOSYLTRANSFERASE"/>
    <property type="match status" value="1"/>
</dbReference>
<dbReference type="Pfam" id="PF00201">
    <property type="entry name" value="UDPGT"/>
    <property type="match status" value="1"/>
</dbReference>
<keyword evidence="5" id="KW-0732">Signal</keyword>
<dbReference type="Gene3D" id="3.40.50.2000">
    <property type="entry name" value="Glycogen Phosphorylase B"/>
    <property type="match status" value="2"/>
</dbReference>
<keyword evidence="7" id="KW-1185">Reference proteome</keyword>
<dbReference type="CDD" id="cd03784">
    <property type="entry name" value="GT1_Gtf-like"/>
    <property type="match status" value="1"/>
</dbReference>
<dbReference type="InterPro" id="IPR050271">
    <property type="entry name" value="UDP-glycosyltransferase"/>
</dbReference>
<sequence length="611" mass="68443">MMLEGRSRNATGWLRLIALLVFLVHSTSGARILMVTLGGTKSHKIPFLELGRGMTRRGHSVTLMSAFPPSESPLPQEPSPQVRRLMLSGGHVAHFSNNTFSTTLPASSSAVKFSSYSNAGFLSAPPPAGEPANPIEEVAPPRLVQYVRKFNEWDLLGRRLEGRSTFQVTEAVQYASESCRMFLTSPEIRSIIQDPSESFDLLIADGAFPECALGFAHRFRIPFMYINTVGFHVVSIAASGSPIPYSVTPFFSEPYTENMSFGQRVVNTALHAAAYLSHILLVDFALQRIVREAFGPDVPNILDQYANVSFVLQNAHASVSYARPYLPLVAEIACIHCKPPKPLPKSLTPRVFLSRNFKDLEEFVSGGPEGFIFFSMGSSVKASNMPPQLRRAFMDAFARLAPIRVLWKWEEFGTDIPPNVKLGRWLPQQDILGHPRIRGFVTHGGLLSMFETVFHRVPVVTMPVFCDHDSNAAKAEMDGYAIKLELRELTADKLLKAIRRIIYEPQFRENVEKRSLLLRDQPETPLERAIYWTEYVIRHGGAPHLQSPAKDMNAIQTLSLDVAAFYIFVLIALAIVPVYLFRKIRPLVHVLVSRRMKSFQQLVSPVKQKVK</sequence>
<dbReference type="PANTHER" id="PTHR48043">
    <property type="entry name" value="EG:EG0003.4 PROTEIN-RELATED"/>
    <property type="match status" value="1"/>
</dbReference>
<evidence type="ECO:0000256" key="4">
    <source>
        <dbReference type="SAM" id="Phobius"/>
    </source>
</evidence>
<comment type="similarity">
    <text evidence="1">Belongs to the UDP-glycosyltransferase family.</text>
</comment>
<keyword evidence="4" id="KW-0812">Transmembrane</keyword>
<accession>A0A8K0NXN5</accession>
<dbReference type="FunFam" id="3.40.50.2000:FF:000050">
    <property type="entry name" value="UDP-glucuronosyltransferase"/>
    <property type="match status" value="1"/>
</dbReference>
<dbReference type="InterPro" id="IPR035595">
    <property type="entry name" value="UDP_glycos_trans_CS"/>
</dbReference>
<dbReference type="OrthoDB" id="5835829at2759"/>
<dbReference type="Proteomes" id="UP000792457">
    <property type="component" value="Unassembled WGS sequence"/>
</dbReference>
<dbReference type="GO" id="GO:0008194">
    <property type="term" value="F:UDP-glycosyltransferase activity"/>
    <property type="evidence" value="ECO:0007669"/>
    <property type="project" value="InterPro"/>
</dbReference>
<reference evidence="6" key="2">
    <citation type="submission" date="2017-10" db="EMBL/GenBank/DDBJ databases">
        <title>Ladona fulva Genome sequencing and assembly.</title>
        <authorList>
            <person name="Murali S."/>
            <person name="Richards S."/>
            <person name="Bandaranaike D."/>
            <person name="Bellair M."/>
            <person name="Blankenburg K."/>
            <person name="Chao H."/>
            <person name="Dinh H."/>
            <person name="Doddapaneni H."/>
            <person name="Dugan-Rocha S."/>
            <person name="Elkadiri S."/>
            <person name="Gnanaolivu R."/>
            <person name="Hernandez B."/>
            <person name="Skinner E."/>
            <person name="Javaid M."/>
            <person name="Lee S."/>
            <person name="Li M."/>
            <person name="Ming W."/>
            <person name="Munidasa M."/>
            <person name="Muniz J."/>
            <person name="Nguyen L."/>
            <person name="Hughes D."/>
            <person name="Osuji N."/>
            <person name="Pu L.-L."/>
            <person name="Puazo M."/>
            <person name="Qu C."/>
            <person name="Quiroz J."/>
            <person name="Raj R."/>
            <person name="Weissenberger G."/>
            <person name="Xin Y."/>
            <person name="Zou X."/>
            <person name="Han Y."/>
            <person name="Worley K."/>
            <person name="Muzny D."/>
            <person name="Gibbs R."/>
        </authorList>
    </citation>
    <scope>NUCLEOTIDE SEQUENCE</scope>
    <source>
        <strain evidence="6">Sampled in the wild</strain>
    </source>
</reference>
<evidence type="ECO:0000256" key="1">
    <source>
        <dbReference type="ARBA" id="ARBA00009995"/>
    </source>
</evidence>
<keyword evidence="4" id="KW-0472">Membrane</keyword>
<dbReference type="SUPFAM" id="SSF53756">
    <property type="entry name" value="UDP-Glycosyltransferase/glycogen phosphorylase"/>
    <property type="match status" value="1"/>
</dbReference>
<feature type="signal peptide" evidence="5">
    <location>
        <begin position="1"/>
        <end position="29"/>
    </location>
</feature>
<feature type="chain" id="PRO_5035446682" evidence="5">
    <location>
        <begin position="30"/>
        <end position="611"/>
    </location>
</feature>
<feature type="transmembrane region" description="Helical" evidence="4">
    <location>
        <begin position="563"/>
        <end position="581"/>
    </location>
</feature>